<dbReference type="GO" id="GO:0008171">
    <property type="term" value="F:O-methyltransferase activity"/>
    <property type="evidence" value="ECO:0007669"/>
    <property type="project" value="InterPro"/>
</dbReference>
<evidence type="ECO:0000313" key="7">
    <source>
        <dbReference type="EMBL" id="GBE84213.1"/>
    </source>
</evidence>
<dbReference type="PANTHER" id="PTHR43712:SF2">
    <property type="entry name" value="O-METHYLTRANSFERASE CICE"/>
    <property type="match status" value="1"/>
</dbReference>
<dbReference type="PROSITE" id="PS51683">
    <property type="entry name" value="SAM_OMT_II"/>
    <property type="match status" value="1"/>
</dbReference>
<keyword evidence="3" id="KW-0949">S-adenosyl-L-methionine</keyword>
<evidence type="ECO:0000259" key="5">
    <source>
        <dbReference type="Pfam" id="PF00891"/>
    </source>
</evidence>
<dbReference type="Pfam" id="PF00891">
    <property type="entry name" value="Methyltransf_2"/>
    <property type="match status" value="1"/>
</dbReference>
<dbReference type="InterPro" id="IPR016461">
    <property type="entry name" value="COMT-like"/>
</dbReference>
<dbReference type="InterPro" id="IPR036390">
    <property type="entry name" value="WH_DNA-bd_sf"/>
</dbReference>
<evidence type="ECO:0000256" key="2">
    <source>
        <dbReference type="ARBA" id="ARBA00022679"/>
    </source>
</evidence>
<dbReference type="SUPFAM" id="SSF46785">
    <property type="entry name" value="Winged helix' DNA-binding domain"/>
    <property type="match status" value="1"/>
</dbReference>
<keyword evidence="2 7" id="KW-0808">Transferase</keyword>
<reference evidence="7 8" key="1">
    <citation type="journal article" date="2018" name="Sci. Rep.">
        <title>Genome sequence of the cauliflower mushroom Sparassis crispa (Hanabiratake) and its association with beneficial usage.</title>
        <authorList>
            <person name="Kiyama R."/>
            <person name="Furutani Y."/>
            <person name="Kawaguchi K."/>
            <person name="Nakanishi T."/>
        </authorList>
    </citation>
    <scope>NUCLEOTIDE SEQUENCE [LARGE SCALE GENOMIC DNA]</scope>
</reference>
<evidence type="ECO:0000256" key="4">
    <source>
        <dbReference type="SAM" id="SignalP"/>
    </source>
</evidence>
<dbReference type="Proteomes" id="UP000287166">
    <property type="component" value="Unassembled WGS sequence"/>
</dbReference>
<dbReference type="OrthoDB" id="1606438at2759"/>
<dbReference type="RefSeq" id="XP_027615126.1">
    <property type="nucleotide sequence ID" value="XM_027759325.1"/>
</dbReference>
<sequence>MAATSARAKELLALVALVTDASQIMIQEWAKEDSSVKAGEQDTFSSAALRNAQRTIISTCGSFTELAQVPQKRLIEVATEFSEARALHVVAEHRIADHLSAVDQKLGMPISELSKETGLHPQKLSRIMRNLCSAHIFAEVREGCFSNNTVSAALVNNEYLRAYILVVSRESYSASVKLPQVLADPVKGWSTSATCTPFQVAFGTDLAQWEWLEEGEVQPDGTVKPRPSLELFGLAMAGGDRILGTPPSYDFPWESLGSGTLVDVGGGVGGMCMDLCKQYPLLNFVVQDRAPVIEQAYSLWEDEQPEAFKSGRVKLMPHNLFTENPVVGADAYVLRHIIHDWEDNRCVDILSALRPALSERSRVLIVDKVLNTTLGCPELPSAPFPLLANYGNFARAAHELDLLMMTLFNGAERTPAEFRVLAEKAGLVVTRIWECPGMDYITEMRLPSASQ</sequence>
<dbReference type="GeneID" id="38781130"/>
<dbReference type="GO" id="GO:0032259">
    <property type="term" value="P:methylation"/>
    <property type="evidence" value="ECO:0007669"/>
    <property type="project" value="UniProtKB-KW"/>
</dbReference>
<dbReference type="Pfam" id="PF08100">
    <property type="entry name" value="Dimerisation"/>
    <property type="match status" value="1"/>
</dbReference>
<gene>
    <name evidence="7" type="ORF">SCP_0601910</name>
</gene>
<organism evidence="7 8">
    <name type="scientific">Sparassis crispa</name>
    <dbReference type="NCBI Taxonomy" id="139825"/>
    <lineage>
        <taxon>Eukaryota</taxon>
        <taxon>Fungi</taxon>
        <taxon>Dikarya</taxon>
        <taxon>Basidiomycota</taxon>
        <taxon>Agaricomycotina</taxon>
        <taxon>Agaricomycetes</taxon>
        <taxon>Polyporales</taxon>
        <taxon>Sparassidaceae</taxon>
        <taxon>Sparassis</taxon>
    </lineage>
</organism>
<keyword evidence="8" id="KW-1185">Reference proteome</keyword>
<keyword evidence="4" id="KW-0732">Signal</keyword>
<proteinExistence type="predicted"/>
<evidence type="ECO:0000313" key="8">
    <source>
        <dbReference type="Proteomes" id="UP000287166"/>
    </source>
</evidence>
<accession>A0A401GPR7</accession>
<dbReference type="InterPro" id="IPR029063">
    <property type="entry name" value="SAM-dependent_MTases_sf"/>
</dbReference>
<comment type="caution">
    <text evidence="7">The sequence shown here is derived from an EMBL/GenBank/DDBJ whole genome shotgun (WGS) entry which is preliminary data.</text>
</comment>
<dbReference type="AlphaFoldDB" id="A0A401GPR7"/>
<dbReference type="Gene3D" id="1.10.10.10">
    <property type="entry name" value="Winged helix-like DNA-binding domain superfamily/Winged helix DNA-binding domain"/>
    <property type="match status" value="1"/>
</dbReference>
<dbReference type="InParanoid" id="A0A401GPR7"/>
<evidence type="ECO:0000259" key="6">
    <source>
        <dbReference type="Pfam" id="PF08100"/>
    </source>
</evidence>
<feature type="domain" description="O-methyltransferase C-terminal" evidence="5">
    <location>
        <begin position="259"/>
        <end position="426"/>
    </location>
</feature>
<keyword evidence="1 7" id="KW-0489">Methyltransferase</keyword>
<dbReference type="PANTHER" id="PTHR43712">
    <property type="entry name" value="PUTATIVE (AFU_ORTHOLOGUE AFUA_4G14580)-RELATED"/>
    <property type="match status" value="1"/>
</dbReference>
<dbReference type="Gene3D" id="3.40.50.150">
    <property type="entry name" value="Vaccinia Virus protein VP39"/>
    <property type="match status" value="1"/>
</dbReference>
<dbReference type="InterPro" id="IPR036388">
    <property type="entry name" value="WH-like_DNA-bd_sf"/>
</dbReference>
<feature type="signal peptide" evidence="4">
    <location>
        <begin position="1"/>
        <end position="21"/>
    </location>
</feature>
<evidence type="ECO:0000256" key="1">
    <source>
        <dbReference type="ARBA" id="ARBA00022603"/>
    </source>
</evidence>
<name>A0A401GPR7_9APHY</name>
<dbReference type="EMBL" id="BFAD01000006">
    <property type="protein sequence ID" value="GBE84213.1"/>
    <property type="molecule type" value="Genomic_DNA"/>
</dbReference>
<dbReference type="SUPFAM" id="SSF53335">
    <property type="entry name" value="S-adenosyl-L-methionine-dependent methyltransferases"/>
    <property type="match status" value="1"/>
</dbReference>
<evidence type="ECO:0000256" key="3">
    <source>
        <dbReference type="ARBA" id="ARBA00022691"/>
    </source>
</evidence>
<dbReference type="GO" id="GO:0046983">
    <property type="term" value="F:protein dimerization activity"/>
    <property type="evidence" value="ECO:0007669"/>
    <property type="project" value="InterPro"/>
</dbReference>
<protein>
    <submittedName>
        <fullName evidence="7">O-methyltransferase gedA</fullName>
    </submittedName>
</protein>
<feature type="domain" description="O-methyltransferase dimerisation" evidence="6">
    <location>
        <begin position="76"/>
        <end position="156"/>
    </location>
</feature>
<feature type="chain" id="PRO_5019586200" evidence="4">
    <location>
        <begin position="22"/>
        <end position="451"/>
    </location>
</feature>
<dbReference type="InterPro" id="IPR012967">
    <property type="entry name" value="COMT_dimerisation"/>
</dbReference>
<dbReference type="InterPro" id="IPR001077">
    <property type="entry name" value="COMT_C"/>
</dbReference>